<evidence type="ECO:0000313" key="1">
    <source>
        <dbReference type="EMBL" id="SFP96079.1"/>
    </source>
</evidence>
<accession>A0A1I5ULM3</accession>
<dbReference type="STRING" id="587909.SAMN05421810_10418"/>
<keyword evidence="1" id="KW-0378">Hydrolase</keyword>
<dbReference type="GO" id="GO:0047617">
    <property type="term" value="F:fatty acyl-CoA hydrolase activity"/>
    <property type="evidence" value="ECO:0007669"/>
    <property type="project" value="TreeGrafter"/>
</dbReference>
<name>A0A1I5ULM3_9PSEU</name>
<evidence type="ECO:0000313" key="2">
    <source>
        <dbReference type="Proteomes" id="UP000198727"/>
    </source>
</evidence>
<dbReference type="EMBL" id="FOWW01000004">
    <property type="protein sequence ID" value="SFP96079.1"/>
    <property type="molecule type" value="Genomic_DNA"/>
</dbReference>
<dbReference type="InterPro" id="IPR029069">
    <property type="entry name" value="HotDog_dom_sf"/>
</dbReference>
<protein>
    <submittedName>
        <fullName evidence="1">Acyl-CoA thioester hydrolase</fullName>
    </submittedName>
</protein>
<dbReference type="AlphaFoldDB" id="A0A1I5ULM3"/>
<proteinExistence type="predicted"/>
<keyword evidence="2" id="KW-1185">Reference proteome</keyword>
<organism evidence="1 2">
    <name type="scientific">Amycolatopsis arida</name>
    <dbReference type="NCBI Taxonomy" id="587909"/>
    <lineage>
        <taxon>Bacteria</taxon>
        <taxon>Bacillati</taxon>
        <taxon>Actinomycetota</taxon>
        <taxon>Actinomycetes</taxon>
        <taxon>Pseudonocardiales</taxon>
        <taxon>Pseudonocardiaceae</taxon>
        <taxon>Amycolatopsis</taxon>
    </lineage>
</organism>
<dbReference type="InterPro" id="IPR050563">
    <property type="entry name" value="4-hydroxybenzoyl-CoA_TE"/>
</dbReference>
<reference evidence="2" key="1">
    <citation type="submission" date="2016-10" db="EMBL/GenBank/DDBJ databases">
        <authorList>
            <person name="Varghese N."/>
            <person name="Submissions S."/>
        </authorList>
    </citation>
    <scope>NUCLEOTIDE SEQUENCE [LARGE SCALE GENOMIC DNA]</scope>
    <source>
        <strain evidence="2">CGMCC 4.5579</strain>
    </source>
</reference>
<sequence>MAGYVALVRPRWSDMDVFGHVNHAKMVTLLEEARVPLLFDEAAAAGLTGLARGVVVVRLAVDYRAPVVVRGTEVRVEVSLAELAFASFTLDYTVYNGPSTENGVAVEARTVLAPYDVAGGRPRRLSEGEREFLARRLDGGVNA</sequence>
<dbReference type="Proteomes" id="UP000198727">
    <property type="component" value="Unassembled WGS sequence"/>
</dbReference>
<dbReference type="SUPFAM" id="SSF54637">
    <property type="entry name" value="Thioesterase/thiol ester dehydrase-isomerase"/>
    <property type="match status" value="1"/>
</dbReference>
<dbReference type="Pfam" id="PF13279">
    <property type="entry name" value="4HBT_2"/>
    <property type="match status" value="1"/>
</dbReference>
<dbReference type="PANTHER" id="PTHR31793:SF24">
    <property type="entry name" value="LONG-CHAIN ACYL-COA THIOESTERASE FADM"/>
    <property type="match status" value="1"/>
</dbReference>
<dbReference type="Gene3D" id="3.10.129.10">
    <property type="entry name" value="Hotdog Thioesterase"/>
    <property type="match status" value="1"/>
</dbReference>
<gene>
    <name evidence="1" type="ORF">SAMN05421810_10418</name>
</gene>
<dbReference type="CDD" id="cd00586">
    <property type="entry name" value="4HBT"/>
    <property type="match status" value="1"/>
</dbReference>
<dbReference type="PANTHER" id="PTHR31793">
    <property type="entry name" value="4-HYDROXYBENZOYL-COA THIOESTERASE FAMILY MEMBER"/>
    <property type="match status" value="1"/>
</dbReference>